<evidence type="ECO:0000313" key="2">
    <source>
        <dbReference type="EMBL" id="RDJ27951.1"/>
    </source>
</evidence>
<evidence type="ECO:0000259" key="1">
    <source>
        <dbReference type="Pfam" id="PF19419"/>
    </source>
</evidence>
<accession>A0A370L9S6</accession>
<dbReference type="AlphaFoldDB" id="A0A370L9S6"/>
<name>A0A370L9S6_9HYPH</name>
<dbReference type="Proteomes" id="UP000255207">
    <property type="component" value="Unassembled WGS sequence"/>
</dbReference>
<organism evidence="2 3">
    <name type="scientific">Bosea caraganae</name>
    <dbReference type="NCBI Taxonomy" id="2763117"/>
    <lineage>
        <taxon>Bacteria</taxon>
        <taxon>Pseudomonadati</taxon>
        <taxon>Pseudomonadota</taxon>
        <taxon>Alphaproteobacteria</taxon>
        <taxon>Hyphomicrobiales</taxon>
        <taxon>Boseaceae</taxon>
        <taxon>Bosea</taxon>
    </lineage>
</organism>
<comment type="caution">
    <text evidence="2">The sequence shown here is derived from an EMBL/GenBank/DDBJ whole genome shotgun (WGS) entry which is preliminary data.</text>
</comment>
<dbReference type="RefSeq" id="WP_114828076.1">
    <property type="nucleotide sequence ID" value="NZ_QQTO01000037.1"/>
</dbReference>
<reference evidence="3" key="1">
    <citation type="submission" date="2018-07" db="EMBL/GenBank/DDBJ databases">
        <authorList>
            <person name="Safronova V.I."/>
            <person name="Chirak E.R."/>
            <person name="Sazanova A.L."/>
        </authorList>
    </citation>
    <scope>NUCLEOTIDE SEQUENCE [LARGE SCALE GENOMIC DNA]</scope>
    <source>
        <strain evidence="3">RCAM04685</strain>
    </source>
</reference>
<dbReference type="Pfam" id="PF19419">
    <property type="entry name" value="DUF5983"/>
    <property type="match status" value="1"/>
</dbReference>
<sequence length="209" mass="23624">MNDQRLPSADFLDDCAIDLVNLHALLRRQFSEEQWAALFKQTDTPEQIARKLLDRASDERFRKANFWTMLDLSTGHLRKGDFELLETYRGVDEDGERDGDFGQSLYVTLCPCGWIISTSGCLAPAPDRDLSPSARIDIEERRAEKISEMRAEGFSEEFVALFTHACENGVTDIRFHADASDLPGFPIFDLMTDEREEEYDVGVAPGPAP</sequence>
<gene>
    <name evidence="2" type="ORF">DWE98_04925</name>
</gene>
<keyword evidence="3" id="KW-1185">Reference proteome</keyword>
<protein>
    <recommendedName>
        <fullName evidence="1">DUF5983 domain-containing protein</fullName>
    </recommendedName>
</protein>
<dbReference type="EMBL" id="QQTP01000002">
    <property type="protein sequence ID" value="RDJ27951.1"/>
    <property type="molecule type" value="Genomic_DNA"/>
</dbReference>
<evidence type="ECO:0000313" key="3">
    <source>
        <dbReference type="Proteomes" id="UP000255207"/>
    </source>
</evidence>
<dbReference type="InterPro" id="IPR046025">
    <property type="entry name" value="DUF5983"/>
</dbReference>
<proteinExistence type="predicted"/>
<feature type="domain" description="DUF5983" evidence="1">
    <location>
        <begin position="69"/>
        <end position="189"/>
    </location>
</feature>